<sequence>MGSKPTTSHYAGTSSSTCPTVWHSKVALVSHQAQHEKAVEKENEAKQDIFRERPTNIGGDVYTNVAAESLFSMIAVPSNQAIEDHTDQLLNVQLAATALYLAADLRQHELGVEWDGSIRDWLLPGTPADVALCEAITANQSNWPLGMKKPPLKVNLPHNSAAKTAYPTVSFKAWFQPNDTSIKTECAATTDLNALSDVSAKDF</sequence>
<dbReference type="Proteomes" id="UP000245910">
    <property type="component" value="Chromosome IIII"/>
</dbReference>
<organism evidence="1 2">
    <name type="scientific">Fusarium venenatum</name>
    <dbReference type="NCBI Taxonomy" id="56646"/>
    <lineage>
        <taxon>Eukaryota</taxon>
        <taxon>Fungi</taxon>
        <taxon>Dikarya</taxon>
        <taxon>Ascomycota</taxon>
        <taxon>Pezizomycotina</taxon>
        <taxon>Sordariomycetes</taxon>
        <taxon>Hypocreomycetidae</taxon>
        <taxon>Hypocreales</taxon>
        <taxon>Nectriaceae</taxon>
        <taxon>Fusarium</taxon>
    </lineage>
</organism>
<proteinExistence type="predicted"/>
<keyword evidence="2" id="KW-1185">Reference proteome</keyword>
<dbReference type="EMBL" id="LN649232">
    <property type="protein sequence ID" value="CEI38767.1"/>
    <property type="molecule type" value="Genomic_DNA"/>
</dbReference>
<evidence type="ECO:0000313" key="1">
    <source>
        <dbReference type="EMBL" id="CEI38767.1"/>
    </source>
</evidence>
<dbReference type="STRING" id="56646.A0A2L2TEI6"/>
<protein>
    <submittedName>
        <fullName evidence="1">Uncharacterized protein</fullName>
    </submittedName>
</protein>
<dbReference type="AlphaFoldDB" id="A0A2L2TEI6"/>
<evidence type="ECO:0000313" key="2">
    <source>
        <dbReference type="Proteomes" id="UP000245910"/>
    </source>
</evidence>
<accession>A0A2L2TEI6</accession>
<reference evidence="2" key="1">
    <citation type="submission" date="2014-10" db="EMBL/GenBank/DDBJ databases">
        <authorList>
            <person name="King R."/>
        </authorList>
    </citation>
    <scope>NUCLEOTIDE SEQUENCE [LARGE SCALE GENOMIC DNA]</scope>
    <source>
        <strain evidence="2">A3/5</strain>
    </source>
</reference>
<name>A0A2L2TEI6_9HYPO</name>